<evidence type="ECO:0000256" key="15">
    <source>
        <dbReference type="ARBA" id="ARBA00022989"/>
    </source>
</evidence>
<dbReference type="Gene3D" id="1.10.287.3610">
    <property type="match status" value="1"/>
</dbReference>
<evidence type="ECO:0000256" key="3">
    <source>
        <dbReference type="ARBA" id="ARBA00012133"/>
    </source>
</evidence>
<feature type="binding site" evidence="22">
    <location>
        <position position="105"/>
    </location>
    <ligand>
        <name>ATP</name>
        <dbReference type="ChEBI" id="CHEBI:30616"/>
    </ligand>
</feature>
<evidence type="ECO:0000256" key="13">
    <source>
        <dbReference type="ARBA" id="ARBA00022840"/>
    </source>
</evidence>
<evidence type="ECO:0000256" key="11">
    <source>
        <dbReference type="ARBA" id="ARBA00022741"/>
    </source>
</evidence>
<feature type="transmembrane region" description="Helical" evidence="24">
    <location>
        <begin position="63"/>
        <end position="83"/>
    </location>
</feature>
<dbReference type="PANTHER" id="PTHR34299:SF1">
    <property type="entry name" value="DIACYLGLYCEROL KINASE"/>
    <property type="match status" value="1"/>
</dbReference>
<keyword evidence="15 24" id="KW-1133">Transmembrane helix</keyword>
<comment type="caution">
    <text evidence="24">Lacks conserved residue(s) required for the propagation of feature annotation.</text>
</comment>
<evidence type="ECO:0000313" key="25">
    <source>
        <dbReference type="EMBL" id="VEJ20981.1"/>
    </source>
</evidence>
<feature type="binding site" evidence="22">
    <location>
        <position position="57"/>
    </location>
    <ligand>
        <name>ATP</name>
        <dbReference type="ChEBI" id="CHEBI:30616"/>
    </ligand>
</feature>
<evidence type="ECO:0000313" key="26">
    <source>
        <dbReference type="Proteomes" id="UP000268229"/>
    </source>
</evidence>
<evidence type="ECO:0000256" key="18">
    <source>
        <dbReference type="ARBA" id="ARBA00023209"/>
    </source>
</evidence>
<dbReference type="GO" id="GO:0006654">
    <property type="term" value="P:phosphatidic acid biosynthetic process"/>
    <property type="evidence" value="ECO:0007669"/>
    <property type="project" value="InterPro"/>
</dbReference>
<feature type="binding site" evidence="22">
    <location>
        <begin position="114"/>
        <end position="116"/>
    </location>
    <ligand>
        <name>ATP</name>
        <dbReference type="ChEBI" id="CHEBI:30616"/>
    </ligand>
</feature>
<evidence type="ECO:0000256" key="8">
    <source>
        <dbReference type="ARBA" id="ARBA00022679"/>
    </source>
</evidence>
<keyword evidence="9 24" id="KW-0812">Transmembrane</keyword>
<feature type="binding site" evidence="23">
    <location>
        <position position="105"/>
    </location>
    <ligand>
        <name>a divalent metal cation</name>
        <dbReference type="ChEBI" id="CHEBI:60240"/>
    </ligand>
</feature>
<dbReference type="KEGG" id="nani:NCTC12227_00703"/>
<keyword evidence="17 24" id="KW-0472">Membrane</keyword>
<evidence type="ECO:0000256" key="14">
    <source>
        <dbReference type="ARBA" id="ARBA00022842"/>
    </source>
</evidence>
<evidence type="ECO:0000256" key="6">
    <source>
        <dbReference type="ARBA" id="ARBA00022516"/>
    </source>
</evidence>
<organism evidence="25 26">
    <name type="scientific">Neisseria animaloris</name>
    <dbReference type="NCBI Taxonomy" id="326522"/>
    <lineage>
        <taxon>Bacteria</taxon>
        <taxon>Pseudomonadati</taxon>
        <taxon>Pseudomonadota</taxon>
        <taxon>Betaproteobacteria</taxon>
        <taxon>Neisseriales</taxon>
        <taxon>Neisseriaceae</taxon>
        <taxon>Neisseria</taxon>
    </lineage>
</organism>
<dbReference type="AlphaFoldDB" id="A0A3S4YQG0"/>
<evidence type="ECO:0000256" key="16">
    <source>
        <dbReference type="ARBA" id="ARBA00023098"/>
    </source>
</evidence>
<evidence type="ECO:0000256" key="22">
    <source>
        <dbReference type="PIRSR" id="PIRSR600829-3"/>
    </source>
</evidence>
<evidence type="ECO:0000256" key="21">
    <source>
        <dbReference type="PIRSR" id="PIRSR600829-2"/>
    </source>
</evidence>
<dbReference type="Pfam" id="PF01219">
    <property type="entry name" value="DAGK_prokar"/>
    <property type="match status" value="1"/>
</dbReference>
<dbReference type="PANTHER" id="PTHR34299">
    <property type="entry name" value="DIACYLGLYCEROL KINASE"/>
    <property type="match status" value="1"/>
</dbReference>
<reference evidence="25 26" key="1">
    <citation type="submission" date="2018-12" db="EMBL/GenBank/DDBJ databases">
        <authorList>
            <consortium name="Pathogen Informatics"/>
        </authorList>
    </citation>
    <scope>NUCLEOTIDE SEQUENCE [LARGE SCALE GENOMIC DNA]</scope>
    <source>
        <strain evidence="25 26">NCTC12227</strain>
    </source>
</reference>
<protein>
    <recommendedName>
        <fullName evidence="4 24">Diacylglycerol kinase</fullName>
        <ecNumber evidence="3 24">2.7.1.107</ecNumber>
    </recommendedName>
</protein>
<evidence type="ECO:0000256" key="7">
    <source>
        <dbReference type="ARBA" id="ARBA00022519"/>
    </source>
</evidence>
<comment type="function">
    <text evidence="24">Catalyzes the ATP-dependent phosphorylation of sn-l,2-diacylglycerol (DAG) to phosphatidic acid. Involved in the recycling of diacylglycerol produced as a by-product during membrane-derived oligosaccharide (MDO) biosynthesis.</text>
</comment>
<keyword evidence="18" id="KW-0594">Phospholipid biosynthesis</keyword>
<keyword evidence="19 24" id="KW-1208">Phospholipid metabolism</keyword>
<keyword evidence="11 22" id="KW-0547">Nucleotide-binding</keyword>
<keyword evidence="7 24" id="KW-0997">Cell inner membrane</keyword>
<comment type="similarity">
    <text evidence="2 24">Belongs to the bacterial diacylglycerol kinase family.</text>
</comment>
<name>A0A3S4YQG0_9NEIS</name>
<evidence type="ECO:0000256" key="17">
    <source>
        <dbReference type="ARBA" id="ARBA00023136"/>
    </source>
</evidence>
<keyword evidence="10 23" id="KW-0479">Metal-binding</keyword>
<dbReference type="InterPro" id="IPR000829">
    <property type="entry name" value="DAGK"/>
</dbReference>
<proteinExistence type="inferred from homology"/>
<dbReference type="STRING" id="326522.BWD08_07250"/>
<feature type="active site" description="Proton acceptor" evidence="20">
    <location>
        <position position="98"/>
    </location>
</feature>
<keyword evidence="12 24" id="KW-0418">Kinase</keyword>
<dbReference type="EMBL" id="LR134516">
    <property type="protein sequence ID" value="VEJ20981.1"/>
    <property type="molecule type" value="Genomic_DNA"/>
</dbReference>
<keyword evidence="26" id="KW-1185">Reference proteome</keyword>
<evidence type="ECO:0000256" key="5">
    <source>
        <dbReference type="ARBA" id="ARBA00022475"/>
    </source>
</evidence>
<feature type="binding site" evidence="21">
    <location>
        <position position="39"/>
    </location>
    <ligand>
        <name>substrate</name>
    </ligand>
</feature>
<evidence type="ECO:0000256" key="4">
    <source>
        <dbReference type="ARBA" id="ARBA00017575"/>
    </source>
</evidence>
<gene>
    <name evidence="25" type="primary">dgkA_1</name>
    <name evidence="25" type="ORF">NCTC12227_00703</name>
</gene>
<accession>A0A3S4YQG0</accession>
<evidence type="ECO:0000256" key="12">
    <source>
        <dbReference type="ARBA" id="ARBA00022777"/>
    </source>
</evidence>
<feature type="binding site" evidence="22">
    <location>
        <position position="39"/>
    </location>
    <ligand>
        <name>ATP</name>
        <dbReference type="ChEBI" id="CHEBI:30616"/>
    </ligand>
</feature>
<keyword evidence="8 24" id="KW-0808">Transferase</keyword>
<evidence type="ECO:0000256" key="20">
    <source>
        <dbReference type="PIRSR" id="PIRSR600829-1"/>
    </source>
</evidence>
<feature type="binding site" evidence="22">
    <location>
        <position position="46"/>
    </location>
    <ligand>
        <name>ATP</name>
        <dbReference type="ChEBI" id="CHEBI:30616"/>
    </ligand>
</feature>
<dbReference type="InterPro" id="IPR036945">
    <property type="entry name" value="DAGK_sf"/>
</dbReference>
<feature type="transmembrane region" description="Helical" evidence="24">
    <location>
        <begin position="128"/>
        <end position="146"/>
    </location>
</feature>
<dbReference type="Proteomes" id="UP000268229">
    <property type="component" value="Chromosome"/>
</dbReference>
<keyword evidence="13 22" id="KW-0067">ATP-binding</keyword>
<sequence>MWPLCLPMPWPNGLRPSENMEHKPQTYAASMKGSRGIKRIIRALGYSADGMRSACEEQGFRQLLWIHAALFAGLFFAGFTLAVKMILVQVSVMSIVVELINTGLEAAVDHTSEEMHKLAKTAKDVGSAAQYITLAALVVLWMMALTG</sequence>
<dbReference type="GO" id="GO:0005886">
    <property type="term" value="C:plasma membrane"/>
    <property type="evidence" value="ECO:0007669"/>
    <property type="project" value="UniProtKB-SubCell"/>
</dbReference>
<comment type="subcellular location">
    <subcellularLocation>
        <location evidence="1 24">Cell inner membrane</location>
        <topology evidence="1 24">Multi-pass membrane protein</topology>
    </subcellularLocation>
</comment>
<feature type="binding site" evidence="21">
    <location>
        <position position="127"/>
    </location>
    <ligand>
        <name>substrate</name>
    </ligand>
</feature>
<evidence type="ECO:0000256" key="10">
    <source>
        <dbReference type="ARBA" id="ARBA00022723"/>
    </source>
</evidence>
<evidence type="ECO:0000256" key="1">
    <source>
        <dbReference type="ARBA" id="ARBA00004429"/>
    </source>
</evidence>
<dbReference type="CDD" id="cd14264">
    <property type="entry name" value="DAGK_IM"/>
    <property type="match status" value="1"/>
</dbReference>
<evidence type="ECO:0000256" key="23">
    <source>
        <dbReference type="PIRSR" id="PIRSR600829-4"/>
    </source>
</evidence>
<keyword evidence="6" id="KW-0444">Lipid biosynthesis</keyword>
<dbReference type="InterPro" id="IPR033718">
    <property type="entry name" value="DAGK_prok"/>
</dbReference>
<dbReference type="GO" id="GO:0046872">
    <property type="term" value="F:metal ion binding"/>
    <property type="evidence" value="ECO:0007669"/>
    <property type="project" value="UniProtKB-KW"/>
</dbReference>
<evidence type="ECO:0000256" key="9">
    <source>
        <dbReference type="ARBA" id="ARBA00022692"/>
    </source>
</evidence>
<keyword evidence="14 23" id="KW-0460">Magnesium</keyword>
<feature type="binding site" evidence="21">
    <location>
        <position position="98"/>
    </location>
    <ligand>
        <name>substrate</name>
    </ligand>
</feature>
<comment type="cofactor">
    <cofactor evidence="23">
        <name>Mg(2+)</name>
        <dbReference type="ChEBI" id="CHEBI:18420"/>
    </cofactor>
    <text evidence="23">Mn(2+), Zn(2+), Cd(2+) and Co(2+) support activity to lesser extents.</text>
</comment>
<feature type="binding site" evidence="22">
    <location>
        <begin position="123"/>
        <end position="124"/>
    </location>
    <ligand>
        <name>ATP</name>
        <dbReference type="ChEBI" id="CHEBI:30616"/>
    </ligand>
</feature>
<feature type="binding site" evidence="23">
    <location>
        <position position="57"/>
    </location>
    <ligand>
        <name>a divalent metal cation</name>
        <dbReference type="ChEBI" id="CHEBI:60240"/>
    </ligand>
</feature>
<dbReference type="GO" id="GO:0004143">
    <property type="term" value="F:ATP-dependent diacylglycerol kinase activity"/>
    <property type="evidence" value="ECO:0007669"/>
    <property type="project" value="UniProtKB-EC"/>
</dbReference>
<dbReference type="EC" id="2.7.1.107" evidence="3 24"/>
<evidence type="ECO:0000256" key="2">
    <source>
        <dbReference type="ARBA" id="ARBA00005967"/>
    </source>
</evidence>
<comment type="catalytic activity">
    <reaction evidence="24">
        <text>a 1,2-diacyl-sn-glycerol + ATP = a 1,2-diacyl-sn-glycero-3-phosphate + ADP + H(+)</text>
        <dbReference type="Rhea" id="RHEA:10272"/>
        <dbReference type="ChEBI" id="CHEBI:15378"/>
        <dbReference type="ChEBI" id="CHEBI:17815"/>
        <dbReference type="ChEBI" id="CHEBI:30616"/>
        <dbReference type="ChEBI" id="CHEBI:58608"/>
        <dbReference type="ChEBI" id="CHEBI:456216"/>
        <dbReference type="EC" id="2.7.1.107"/>
    </reaction>
</comment>
<keyword evidence="16 24" id="KW-0443">Lipid metabolism</keyword>
<dbReference type="GO" id="GO:0005524">
    <property type="term" value="F:ATP binding"/>
    <property type="evidence" value="ECO:0007669"/>
    <property type="project" value="UniProtKB-KW"/>
</dbReference>
<keyword evidence="5" id="KW-1003">Cell membrane</keyword>
<evidence type="ECO:0000256" key="19">
    <source>
        <dbReference type="ARBA" id="ARBA00023264"/>
    </source>
</evidence>
<evidence type="ECO:0000256" key="24">
    <source>
        <dbReference type="RuleBase" id="RU363065"/>
    </source>
</evidence>